<dbReference type="EMBL" id="GBRH01274010">
    <property type="protein sequence ID" value="JAD23885.1"/>
    <property type="molecule type" value="Transcribed_RNA"/>
</dbReference>
<reference evidence="1" key="2">
    <citation type="journal article" date="2015" name="Data Brief">
        <title>Shoot transcriptome of the giant reed, Arundo donax.</title>
        <authorList>
            <person name="Barrero R.A."/>
            <person name="Guerrero F.D."/>
            <person name="Moolhuijzen P."/>
            <person name="Goolsby J.A."/>
            <person name="Tidwell J."/>
            <person name="Bellgard S.E."/>
            <person name="Bellgard M.I."/>
        </authorList>
    </citation>
    <scope>NUCLEOTIDE SEQUENCE</scope>
    <source>
        <tissue evidence="1">Shoot tissue taken approximately 20 cm above the soil surface</tissue>
    </source>
</reference>
<reference evidence="1" key="1">
    <citation type="submission" date="2014-09" db="EMBL/GenBank/DDBJ databases">
        <authorList>
            <person name="Magalhaes I.L.F."/>
            <person name="Oliveira U."/>
            <person name="Santos F.R."/>
            <person name="Vidigal T.H.D.A."/>
            <person name="Brescovit A.D."/>
            <person name="Santos A.J."/>
        </authorList>
    </citation>
    <scope>NUCLEOTIDE SEQUENCE</scope>
    <source>
        <tissue evidence="1">Shoot tissue taken approximately 20 cm above the soil surface</tissue>
    </source>
</reference>
<proteinExistence type="predicted"/>
<organism evidence="1">
    <name type="scientific">Arundo donax</name>
    <name type="common">Giant reed</name>
    <name type="synonym">Donax arundinaceus</name>
    <dbReference type="NCBI Taxonomy" id="35708"/>
    <lineage>
        <taxon>Eukaryota</taxon>
        <taxon>Viridiplantae</taxon>
        <taxon>Streptophyta</taxon>
        <taxon>Embryophyta</taxon>
        <taxon>Tracheophyta</taxon>
        <taxon>Spermatophyta</taxon>
        <taxon>Magnoliopsida</taxon>
        <taxon>Liliopsida</taxon>
        <taxon>Poales</taxon>
        <taxon>Poaceae</taxon>
        <taxon>PACMAD clade</taxon>
        <taxon>Arundinoideae</taxon>
        <taxon>Arundineae</taxon>
        <taxon>Arundo</taxon>
    </lineage>
</organism>
<dbReference type="AlphaFoldDB" id="A0A0A8YF64"/>
<name>A0A0A8YF64_ARUDO</name>
<protein>
    <submittedName>
        <fullName evidence="1">Uncharacterized protein</fullName>
    </submittedName>
</protein>
<sequence>MGSQIMARIQFITETTYQIAS</sequence>
<evidence type="ECO:0000313" key="1">
    <source>
        <dbReference type="EMBL" id="JAD23885.1"/>
    </source>
</evidence>
<accession>A0A0A8YF64</accession>